<dbReference type="Pfam" id="PF12773">
    <property type="entry name" value="DZR"/>
    <property type="match status" value="1"/>
</dbReference>
<name>A0AA92T4L3_9BACT</name>
<dbReference type="Pfam" id="PF14903">
    <property type="entry name" value="WG_beta_rep"/>
    <property type="match status" value="2"/>
</dbReference>
<proteinExistence type="predicted"/>
<dbReference type="RefSeq" id="WP_117727486.1">
    <property type="nucleotide sequence ID" value="NZ_QRSU01000007.1"/>
</dbReference>
<dbReference type="EMBL" id="QSUC01000007">
    <property type="protein sequence ID" value="RGN11201.1"/>
    <property type="molecule type" value="Genomic_DNA"/>
</dbReference>
<reference evidence="2 3" key="1">
    <citation type="submission" date="2018-08" db="EMBL/GenBank/DDBJ databases">
        <title>A genome reference for cultivated species of the human gut microbiota.</title>
        <authorList>
            <person name="Zou Y."/>
            <person name="Xue W."/>
            <person name="Luo G."/>
        </authorList>
    </citation>
    <scope>NUCLEOTIDE SEQUENCE [LARGE SCALE GENOMIC DNA]</scope>
    <source>
        <strain evidence="2 3">OM06-11</strain>
    </source>
</reference>
<evidence type="ECO:0000313" key="2">
    <source>
        <dbReference type="EMBL" id="RGN11201.1"/>
    </source>
</evidence>
<gene>
    <name evidence="2" type="ORF">DXB80_04345</name>
</gene>
<dbReference type="InterPro" id="IPR025874">
    <property type="entry name" value="DZR"/>
</dbReference>
<evidence type="ECO:0000259" key="1">
    <source>
        <dbReference type="Pfam" id="PF12773"/>
    </source>
</evidence>
<feature type="domain" description="DZANK-type" evidence="1">
    <location>
        <begin position="3"/>
        <end position="46"/>
    </location>
</feature>
<dbReference type="Proteomes" id="UP000261245">
    <property type="component" value="Unassembled WGS sequence"/>
</dbReference>
<accession>A0AA92T4L3</accession>
<dbReference type="InterPro" id="IPR032774">
    <property type="entry name" value="WG_beta_rep"/>
</dbReference>
<sequence>MKCLKCNSNNSDTSKYCCECGAPLLKKCNECGSICSISAKFCPQCGKRFDDINLDIIKYQNKLTFHDYVFIEKAHSGSYIIVIDKGVIQILNIYSLKPTFDYTFDSWDYDQKDYQDFTFLRRNGKWGIVNAVTGKLITDFIYDDYLRNDHAGTEFRMKQNNLWGKVDALTGKTMVPFIYEKIEFDDRVKYHGYWGWLTDHVLSIPCEYINLSSYRFSDNIYPSEHRSGKWGVITQLGKIVIEFEYDEIEYHEPFGHSLYYLRKNDKWGLYCEGKRFPCTYTKEEVKKLKWY</sequence>
<protein>
    <recommendedName>
        <fullName evidence="1">DZANK-type domain-containing protein</fullName>
    </recommendedName>
</protein>
<dbReference type="AlphaFoldDB" id="A0AA92T4L3"/>
<organism evidence="2 3">
    <name type="scientific">Segatella copri</name>
    <dbReference type="NCBI Taxonomy" id="165179"/>
    <lineage>
        <taxon>Bacteria</taxon>
        <taxon>Pseudomonadati</taxon>
        <taxon>Bacteroidota</taxon>
        <taxon>Bacteroidia</taxon>
        <taxon>Bacteroidales</taxon>
        <taxon>Prevotellaceae</taxon>
        <taxon>Segatella</taxon>
    </lineage>
</organism>
<comment type="caution">
    <text evidence="2">The sequence shown here is derived from an EMBL/GenBank/DDBJ whole genome shotgun (WGS) entry which is preliminary data.</text>
</comment>
<evidence type="ECO:0000313" key="3">
    <source>
        <dbReference type="Proteomes" id="UP000261245"/>
    </source>
</evidence>